<dbReference type="EMBL" id="MLYV02000399">
    <property type="protein sequence ID" value="PSS02214.1"/>
    <property type="molecule type" value="Genomic_DNA"/>
</dbReference>
<dbReference type="PANTHER" id="PTHR24559:SF444">
    <property type="entry name" value="REVERSE TRANSCRIPTASE DOMAIN-CONTAINING PROTEIN"/>
    <property type="match status" value="1"/>
</dbReference>
<feature type="compositionally biased region" description="Polar residues" evidence="1">
    <location>
        <begin position="41"/>
        <end position="78"/>
    </location>
</feature>
<dbReference type="PANTHER" id="PTHR24559">
    <property type="entry name" value="TRANSPOSON TY3-I GAG-POL POLYPROTEIN"/>
    <property type="match status" value="1"/>
</dbReference>
<protein>
    <submittedName>
        <fullName evidence="2">Uncharacterized protein</fullName>
    </submittedName>
</protein>
<dbReference type="CDD" id="cd01647">
    <property type="entry name" value="RT_LTR"/>
    <property type="match status" value="1"/>
</dbReference>
<evidence type="ECO:0000256" key="1">
    <source>
        <dbReference type="SAM" id="MobiDB-lite"/>
    </source>
</evidence>
<feature type="region of interest" description="Disordered" evidence="1">
    <location>
        <begin position="1"/>
        <end position="88"/>
    </location>
</feature>
<dbReference type="Gene3D" id="3.10.10.10">
    <property type="entry name" value="HIV Type 1 Reverse Transcriptase, subunit A, domain 1"/>
    <property type="match status" value="1"/>
</dbReference>
<gene>
    <name evidence="2" type="ORF">PHLCEN_2v4070</name>
</gene>
<dbReference type="CDD" id="cd00303">
    <property type="entry name" value="retropepsin_like"/>
    <property type="match status" value="1"/>
</dbReference>
<dbReference type="InterPro" id="IPR053134">
    <property type="entry name" value="RNA-dir_DNA_polymerase"/>
</dbReference>
<organism evidence="2 3">
    <name type="scientific">Hermanssonia centrifuga</name>
    <dbReference type="NCBI Taxonomy" id="98765"/>
    <lineage>
        <taxon>Eukaryota</taxon>
        <taxon>Fungi</taxon>
        <taxon>Dikarya</taxon>
        <taxon>Basidiomycota</taxon>
        <taxon>Agaricomycotina</taxon>
        <taxon>Agaricomycetes</taxon>
        <taxon>Polyporales</taxon>
        <taxon>Meruliaceae</taxon>
        <taxon>Hermanssonia</taxon>
    </lineage>
</organism>
<dbReference type="AlphaFoldDB" id="A0A2R6Q5C8"/>
<dbReference type="InterPro" id="IPR043502">
    <property type="entry name" value="DNA/RNA_pol_sf"/>
</dbReference>
<evidence type="ECO:0000313" key="3">
    <source>
        <dbReference type="Proteomes" id="UP000186601"/>
    </source>
</evidence>
<proteinExistence type="predicted"/>
<comment type="caution">
    <text evidence="2">The sequence shown here is derived from an EMBL/GenBank/DDBJ whole genome shotgun (WGS) entry which is preliminary data.</text>
</comment>
<dbReference type="OrthoDB" id="5588148at2759"/>
<sequence>MAPIRNSRTSKKSPQAPGPTKQRKGAARARPGAATSRTTPNTVITSKAITGTSGNSIQLHQTSNSEPQTSDSGATATTAIAGPSVPPIDFIAPQAGTITDGSGWNPDLAQLQAKLTNLKATGKQTIAAITAVTLDQPITAEDIMLVAAVSHAVSSSVLGSEDESWSSDSEYVPSPTSVPHIPWCACLHTPSGLSNVMPMLIDSGSTTVLICEDVATSLNLRHCPLQNLFHYKGAFGEDIRTSTVCGKLRVSTTNSSWSSITVTAIIVPKLCSPVISGLPFHAVNKLVIYSELQTMIVRSTRRDLLKPAPIQVRNHRTEQQQQKEEHVEQQQRDEMAQEGALLKKMFLDLQGRDMVRELKLRSGKHKPCIVTGLTHDKIVAMIQQQANELAIADLLSHKNTTMRLHFADLSPNNIPHISKLPTNVYHHFHLKDPNLVIARCQYKCPKKYREVWKTLLTQHLEAGCLRPSSSPYASPAFLIAKNDKTALPCWVNDYRKLNANTIPDVHPLLSIAEIFSDCGKGKFFAKINMTNSFFQTCVHPDDIHLMAVTTPFGLYE</sequence>
<dbReference type="STRING" id="98765.A0A2R6Q5C8"/>
<keyword evidence="3" id="KW-1185">Reference proteome</keyword>
<dbReference type="SUPFAM" id="SSF56672">
    <property type="entry name" value="DNA/RNA polymerases"/>
    <property type="match status" value="1"/>
</dbReference>
<name>A0A2R6Q5C8_9APHY</name>
<evidence type="ECO:0000313" key="2">
    <source>
        <dbReference type="EMBL" id="PSS02214.1"/>
    </source>
</evidence>
<dbReference type="Proteomes" id="UP000186601">
    <property type="component" value="Unassembled WGS sequence"/>
</dbReference>
<feature type="compositionally biased region" description="Low complexity" evidence="1">
    <location>
        <begin position="28"/>
        <end position="40"/>
    </location>
</feature>
<reference evidence="2 3" key="1">
    <citation type="submission" date="2018-02" db="EMBL/GenBank/DDBJ databases">
        <title>Genome sequence of the basidiomycete white-rot fungus Phlebia centrifuga.</title>
        <authorList>
            <person name="Granchi Z."/>
            <person name="Peng M."/>
            <person name="de Vries R.P."/>
            <person name="Hilden K."/>
            <person name="Makela M.R."/>
            <person name="Grigoriev I."/>
            <person name="Riley R."/>
        </authorList>
    </citation>
    <scope>NUCLEOTIDE SEQUENCE [LARGE SCALE GENOMIC DNA]</scope>
    <source>
        <strain evidence="2 3">FBCC195</strain>
    </source>
</reference>
<accession>A0A2R6Q5C8</accession>